<reference evidence="10" key="1">
    <citation type="submission" date="2020-05" db="UniProtKB">
        <authorList>
            <consortium name="EnsemblMetazoa"/>
        </authorList>
    </citation>
    <scope>IDENTIFICATION</scope>
    <source>
        <strain evidence="10">TTRI</strain>
    </source>
</reference>
<dbReference type="Pfam" id="PF20519">
    <property type="entry name" value="Polycystin_dom"/>
    <property type="match status" value="1"/>
</dbReference>
<evidence type="ECO:0000256" key="2">
    <source>
        <dbReference type="ARBA" id="ARBA00007200"/>
    </source>
</evidence>
<feature type="domain" description="Polycystin" evidence="9">
    <location>
        <begin position="183"/>
        <end position="378"/>
    </location>
</feature>
<keyword evidence="3 7" id="KW-0812">Transmembrane</keyword>
<feature type="compositionally biased region" description="Low complexity" evidence="6">
    <location>
        <begin position="740"/>
        <end position="756"/>
    </location>
</feature>
<protein>
    <submittedName>
        <fullName evidence="10">Uncharacterized protein</fullName>
    </submittedName>
</protein>
<proteinExistence type="inferred from homology"/>
<dbReference type="PANTHER" id="PTHR10877">
    <property type="entry name" value="POLYCYSTIN FAMILY MEMBER"/>
    <property type="match status" value="1"/>
</dbReference>
<feature type="transmembrane region" description="Helical" evidence="7">
    <location>
        <begin position="137"/>
        <end position="154"/>
    </location>
</feature>
<dbReference type="PANTHER" id="PTHR10877:SF183">
    <property type="entry name" value="AT14535P-RELATED"/>
    <property type="match status" value="1"/>
</dbReference>
<feature type="transmembrane region" description="Helical" evidence="7">
    <location>
        <begin position="20"/>
        <end position="38"/>
    </location>
</feature>
<evidence type="ECO:0000256" key="1">
    <source>
        <dbReference type="ARBA" id="ARBA00004141"/>
    </source>
</evidence>
<feature type="transmembrane region" description="Helical" evidence="7">
    <location>
        <begin position="511"/>
        <end position="531"/>
    </location>
</feature>
<keyword evidence="11" id="KW-1185">Reference proteome</keyword>
<evidence type="ECO:0000256" key="5">
    <source>
        <dbReference type="ARBA" id="ARBA00023136"/>
    </source>
</evidence>
<evidence type="ECO:0000259" key="9">
    <source>
        <dbReference type="Pfam" id="PF20519"/>
    </source>
</evidence>
<evidence type="ECO:0000313" key="10">
    <source>
        <dbReference type="EnsemblMetazoa" id="GAUT044454-PA"/>
    </source>
</evidence>
<evidence type="ECO:0000256" key="4">
    <source>
        <dbReference type="ARBA" id="ARBA00022989"/>
    </source>
</evidence>
<dbReference type="AlphaFoldDB" id="A0A1A9VQL3"/>
<dbReference type="EnsemblMetazoa" id="GAUT044454-RA">
    <property type="protein sequence ID" value="GAUT044454-PA"/>
    <property type="gene ID" value="GAUT044454"/>
</dbReference>
<accession>A0A1A9VQL3</accession>
<dbReference type="InterPro" id="IPR013122">
    <property type="entry name" value="PKD1_2_channel"/>
</dbReference>
<keyword evidence="5 7" id="KW-0472">Membrane</keyword>
<dbReference type="GO" id="GO:0050982">
    <property type="term" value="P:detection of mechanical stimulus"/>
    <property type="evidence" value="ECO:0007669"/>
    <property type="project" value="TreeGrafter"/>
</dbReference>
<comment type="similarity">
    <text evidence="2">Belongs to the polycystin family.</text>
</comment>
<feature type="transmembrane region" description="Helical" evidence="7">
    <location>
        <begin position="469"/>
        <end position="491"/>
    </location>
</feature>
<sequence>MSKAILNKLRVFFGVPKKYFSLLAGTIAVTSLLTIFFSGFRYETKKCKQFLVNVAAIILLRFVVLEHLSFSIQAFLVMKWEQWSSSVGSSELTSRHKYNTTKYLKLRLHSLKAELELAPRHKDESINLEYRMITHELWLYSKYFIAVMVLIIYSRNPYVYYNTQTVRATLTNYRLDTYGLEDAKIIEDLYTYINNTLIQPFNEGVDYDDKRIKEPGWLHFQLAKLLGVVRLQQARHAVKANGMKSIYFTNEKFMPDWEKSDKKFHYMDKYWRTYEPWHAKKDGGLSTWLLGSTHYGSLYTYWDNQGYMALLARDAVNSEKVLKYLKEHHWLDNRTAALFIDFTLYNVDSNVFTICSLIIEQTPFSSVVWHMKLNSSALLSNIDQFSYWWLLLLFLYALELIQFTKAMILKAWYIPQFFASYWNRVDVSILIMNFLIFVVLILRDSAVVNSLKHFEKLKKLEYVDFRVPVYLDYIATLMEGFLVALITIRIWKVLQFAPVFRLFTHTLFKAAVPLMCSIIGLQIFLMAVSLATQIINGSHSENFARYFTSITSIISFSFGFSSRTSPKDLSHGGSVLGFILYIILMFVIAIFLINLFVTLIIEYLKEARKERDQQQPDQLTYWEFIKAELKPFKLNLKKFIKHFARRKKKQTIADEIEERIDKLQMQRIKDALKLERNAQLKNRIEEQSSDQIYDLEHIKAERIQKIHLIFQTQIELISRLLDEENAEDESDDEEEELTGNLELSSENQESENLNTN</sequence>
<feature type="transmembrane region" description="Helical" evidence="7">
    <location>
        <begin position="574"/>
        <end position="601"/>
    </location>
</feature>
<dbReference type="InterPro" id="IPR051223">
    <property type="entry name" value="Polycystin"/>
</dbReference>
<dbReference type="VEuPathDB" id="VectorBase:GAUT044454"/>
<feature type="transmembrane region" description="Helical" evidence="7">
    <location>
        <begin position="387"/>
        <end position="409"/>
    </location>
</feature>
<dbReference type="GO" id="GO:0005262">
    <property type="term" value="F:calcium channel activity"/>
    <property type="evidence" value="ECO:0007669"/>
    <property type="project" value="TreeGrafter"/>
</dbReference>
<dbReference type="Pfam" id="PF08016">
    <property type="entry name" value="PKD_channel"/>
    <property type="match status" value="1"/>
</dbReference>
<feature type="compositionally biased region" description="Acidic residues" evidence="6">
    <location>
        <begin position="723"/>
        <end position="737"/>
    </location>
</feature>
<feature type="domain" description="Polycystin cation channel PKD1/PKD2" evidence="8">
    <location>
        <begin position="382"/>
        <end position="606"/>
    </location>
</feature>
<evidence type="ECO:0000256" key="7">
    <source>
        <dbReference type="SAM" id="Phobius"/>
    </source>
</evidence>
<evidence type="ECO:0000256" key="3">
    <source>
        <dbReference type="ARBA" id="ARBA00022692"/>
    </source>
</evidence>
<evidence type="ECO:0000313" key="11">
    <source>
        <dbReference type="Proteomes" id="UP000078200"/>
    </source>
</evidence>
<feature type="transmembrane region" description="Helical" evidence="7">
    <location>
        <begin position="50"/>
        <end position="76"/>
    </location>
</feature>
<feature type="transmembrane region" description="Helical" evidence="7">
    <location>
        <begin position="543"/>
        <end position="562"/>
    </location>
</feature>
<feature type="transmembrane region" description="Helical" evidence="7">
    <location>
        <begin position="429"/>
        <end position="448"/>
    </location>
</feature>
<dbReference type="Gene3D" id="1.10.287.70">
    <property type="match status" value="1"/>
</dbReference>
<keyword evidence="4 7" id="KW-1133">Transmembrane helix</keyword>
<evidence type="ECO:0000259" key="8">
    <source>
        <dbReference type="Pfam" id="PF08016"/>
    </source>
</evidence>
<feature type="region of interest" description="Disordered" evidence="6">
    <location>
        <begin position="723"/>
        <end position="756"/>
    </location>
</feature>
<dbReference type="Proteomes" id="UP000078200">
    <property type="component" value="Unassembled WGS sequence"/>
</dbReference>
<dbReference type="InterPro" id="IPR046791">
    <property type="entry name" value="Polycystin_dom"/>
</dbReference>
<dbReference type="GO" id="GO:0016020">
    <property type="term" value="C:membrane"/>
    <property type="evidence" value="ECO:0007669"/>
    <property type="project" value="UniProtKB-SubCell"/>
</dbReference>
<name>A0A1A9VQL3_GLOAU</name>
<evidence type="ECO:0000256" key="6">
    <source>
        <dbReference type="SAM" id="MobiDB-lite"/>
    </source>
</evidence>
<comment type="subcellular location">
    <subcellularLocation>
        <location evidence="1">Membrane</location>
        <topology evidence="1">Multi-pass membrane protein</topology>
    </subcellularLocation>
</comment>
<organism evidence="10 11">
    <name type="scientific">Glossina austeni</name>
    <name type="common">Savannah tsetse fly</name>
    <dbReference type="NCBI Taxonomy" id="7395"/>
    <lineage>
        <taxon>Eukaryota</taxon>
        <taxon>Metazoa</taxon>
        <taxon>Ecdysozoa</taxon>
        <taxon>Arthropoda</taxon>
        <taxon>Hexapoda</taxon>
        <taxon>Insecta</taxon>
        <taxon>Pterygota</taxon>
        <taxon>Neoptera</taxon>
        <taxon>Endopterygota</taxon>
        <taxon>Diptera</taxon>
        <taxon>Brachycera</taxon>
        <taxon>Muscomorpha</taxon>
        <taxon>Hippoboscoidea</taxon>
        <taxon>Glossinidae</taxon>
        <taxon>Glossina</taxon>
    </lineage>
</organism>
<dbReference type="STRING" id="7395.A0A1A9VQL3"/>